<evidence type="ECO:0000313" key="2">
    <source>
        <dbReference type="EMBL" id="MFF5900866.1"/>
    </source>
</evidence>
<organism evidence="2 3">
    <name type="scientific">Streptomyces argenteolus</name>
    <dbReference type="NCBI Taxonomy" id="67274"/>
    <lineage>
        <taxon>Bacteria</taxon>
        <taxon>Bacillati</taxon>
        <taxon>Actinomycetota</taxon>
        <taxon>Actinomycetes</taxon>
        <taxon>Kitasatosporales</taxon>
        <taxon>Streptomycetaceae</taxon>
        <taxon>Streptomyces</taxon>
    </lineage>
</organism>
<dbReference type="RefSeq" id="WP_387909133.1">
    <property type="nucleotide sequence ID" value="NZ_JBIBEG010000019.1"/>
</dbReference>
<reference evidence="2 3" key="1">
    <citation type="submission" date="2024-10" db="EMBL/GenBank/DDBJ databases">
        <title>The Natural Products Discovery Center: Release of the First 8490 Sequenced Strains for Exploring Actinobacteria Biosynthetic Diversity.</title>
        <authorList>
            <person name="Kalkreuter E."/>
            <person name="Kautsar S.A."/>
            <person name="Yang D."/>
            <person name="Bader C.D."/>
            <person name="Teijaro C.N."/>
            <person name="Fluegel L."/>
            <person name="Davis C.M."/>
            <person name="Simpson J.R."/>
            <person name="Lauterbach L."/>
            <person name="Steele A.D."/>
            <person name="Gui C."/>
            <person name="Meng S."/>
            <person name="Li G."/>
            <person name="Viehrig K."/>
            <person name="Ye F."/>
            <person name="Su P."/>
            <person name="Kiefer A.F."/>
            <person name="Nichols A."/>
            <person name="Cepeda A.J."/>
            <person name="Yan W."/>
            <person name="Fan B."/>
            <person name="Jiang Y."/>
            <person name="Adhikari A."/>
            <person name="Zheng C.-J."/>
            <person name="Schuster L."/>
            <person name="Cowan T.M."/>
            <person name="Smanski M.J."/>
            <person name="Chevrette M.G."/>
            <person name="De Carvalho L.P.S."/>
            <person name="Shen B."/>
        </authorList>
    </citation>
    <scope>NUCLEOTIDE SEQUENCE [LARGE SCALE GENOMIC DNA]</scope>
    <source>
        <strain evidence="2 3">NPDC012540</strain>
    </source>
</reference>
<dbReference type="InterPro" id="IPR005509">
    <property type="entry name" value="AfsA_hotdog_dom"/>
</dbReference>
<protein>
    <submittedName>
        <fullName evidence="2">AfsA-related hotdog domain-containing protein</fullName>
    </submittedName>
</protein>
<proteinExistence type="predicted"/>
<name>A0ABW6XGK2_9ACTN</name>
<dbReference type="Proteomes" id="UP001602322">
    <property type="component" value="Unassembled WGS sequence"/>
</dbReference>
<evidence type="ECO:0000259" key="1">
    <source>
        <dbReference type="Pfam" id="PF03756"/>
    </source>
</evidence>
<dbReference type="Pfam" id="PF03756">
    <property type="entry name" value="AfsA"/>
    <property type="match status" value="1"/>
</dbReference>
<sequence length="171" mass="18377">MLTSTTSGEAVAVGETLAGVLERRLYRAWRGPSVTRAGNLHHPPQDGGDALRAVRERPENQVLSDLSRRPDGRVVAFLRLPTPHRYLLPPPSDHVTGRLFAEATRQIVLAGTAPGATVSALRLAFLHLCTLDGAVRIEGGVVTSRTGVATWQVSFHKARTTVCAATAETLR</sequence>
<feature type="domain" description="A-factor biosynthesis hotdog" evidence="1">
    <location>
        <begin position="55"/>
        <end position="120"/>
    </location>
</feature>
<gene>
    <name evidence="2" type="ORF">ACFY8O_33775</name>
</gene>
<comment type="caution">
    <text evidence="2">The sequence shown here is derived from an EMBL/GenBank/DDBJ whole genome shotgun (WGS) entry which is preliminary data.</text>
</comment>
<keyword evidence="3" id="KW-1185">Reference proteome</keyword>
<dbReference type="EMBL" id="JBIBEG010000019">
    <property type="protein sequence ID" value="MFF5900866.1"/>
    <property type="molecule type" value="Genomic_DNA"/>
</dbReference>
<accession>A0ABW6XGK2</accession>
<evidence type="ECO:0000313" key="3">
    <source>
        <dbReference type="Proteomes" id="UP001602322"/>
    </source>
</evidence>